<organism evidence="2 3">
    <name type="scientific">Streptomyces platensis</name>
    <dbReference type="NCBI Taxonomy" id="58346"/>
    <lineage>
        <taxon>Bacteria</taxon>
        <taxon>Bacillati</taxon>
        <taxon>Actinomycetota</taxon>
        <taxon>Actinomycetes</taxon>
        <taxon>Kitasatosporales</taxon>
        <taxon>Streptomycetaceae</taxon>
        <taxon>Streptomyces</taxon>
    </lineage>
</organism>
<evidence type="ECO:0008006" key="4">
    <source>
        <dbReference type="Google" id="ProtNLM"/>
    </source>
</evidence>
<dbReference type="GeneID" id="90924504"/>
<accession>A0ABX3XW16</accession>
<gene>
    <name evidence="2" type="ORF">BG653_03650</name>
</gene>
<dbReference type="InterPro" id="IPR037217">
    <property type="entry name" value="Trp/Indoleamine_2_3_dOase-like"/>
</dbReference>
<reference evidence="2 3" key="1">
    <citation type="submission" date="2016-09" db="EMBL/GenBank/DDBJ databases">
        <title>Streptomyces platensis DSM40041, a candidate organism with high potential of specific P450 cytochromes.</title>
        <authorList>
            <person name="Grumaz C."/>
            <person name="Vainshtein Y."/>
            <person name="Kirstahler P."/>
            <person name="Sohn K."/>
        </authorList>
    </citation>
    <scope>NUCLEOTIDE SEQUENCE [LARGE SCALE GENOMIC DNA]</scope>
    <source>
        <strain evidence="2 3">DSM 40041</strain>
    </source>
</reference>
<dbReference type="EMBL" id="MIGA01000023">
    <property type="protein sequence ID" value="OSY44842.1"/>
    <property type="molecule type" value="Genomic_DNA"/>
</dbReference>
<comment type="caution">
    <text evidence="2">The sequence shown here is derived from an EMBL/GenBank/DDBJ whole genome shotgun (WGS) entry which is preliminary data.</text>
</comment>
<feature type="region of interest" description="Disordered" evidence="1">
    <location>
        <begin position="1"/>
        <end position="182"/>
    </location>
</feature>
<proteinExistence type="predicted"/>
<protein>
    <recommendedName>
        <fullName evidence="4">IgA FC receptor</fullName>
    </recommendedName>
</protein>
<dbReference type="Proteomes" id="UP000194225">
    <property type="component" value="Unassembled WGS sequence"/>
</dbReference>
<dbReference type="SUPFAM" id="SSF140959">
    <property type="entry name" value="Indolic compounds 2,3-dioxygenase-like"/>
    <property type="match status" value="1"/>
</dbReference>
<feature type="compositionally biased region" description="Low complexity" evidence="1">
    <location>
        <begin position="1"/>
        <end position="45"/>
    </location>
</feature>
<feature type="compositionally biased region" description="Low complexity" evidence="1">
    <location>
        <begin position="113"/>
        <end position="141"/>
    </location>
</feature>
<dbReference type="RefSeq" id="WP_244329653.1">
    <property type="nucleotide sequence ID" value="NZ_BAABSS010000060.1"/>
</dbReference>
<evidence type="ECO:0000313" key="3">
    <source>
        <dbReference type="Proteomes" id="UP000194225"/>
    </source>
</evidence>
<evidence type="ECO:0000313" key="2">
    <source>
        <dbReference type="EMBL" id="OSY44842.1"/>
    </source>
</evidence>
<evidence type="ECO:0000256" key="1">
    <source>
        <dbReference type="SAM" id="MobiDB-lite"/>
    </source>
</evidence>
<feature type="compositionally biased region" description="Low complexity" evidence="1">
    <location>
        <begin position="52"/>
        <end position="69"/>
    </location>
</feature>
<keyword evidence="3" id="KW-1185">Reference proteome</keyword>
<feature type="compositionally biased region" description="Pro residues" evidence="1">
    <location>
        <begin position="93"/>
        <end position="112"/>
    </location>
</feature>
<feature type="compositionally biased region" description="Basic and acidic residues" evidence="1">
    <location>
        <begin position="145"/>
        <end position="159"/>
    </location>
</feature>
<name>A0ABX3XW16_STRPT</name>
<sequence>MGDTAITKTTTAGPVTAAGTVTTAEPVTATGPVTLTTAEATTAGPGAPGPARPAHAAALPVASPGASPATTEPAPGSPPGADVPSTALIPSGPDTPPVPGIPSGPDTPPGPGRPSAAGTPSATPAPAATPTSPLPTPRRATGPARAEEATHPAAREGKRQSVAPRPGRADGDPDGPADAASIAAHDPCAHGFLPERPPVRSLIGTWTRLDAMARAAAVAPDREAAVALVERAHRAEELAALRQRVSRLSLRNAEAAAMRIAVIAVSCGWCGIDPQAPAAREVADEAFLDLWAAIAHRIGHDQFVALPTLALHNWAPERKPRRHIPIDQLARTETLVPIVRWAPEGQPLSRLDRLMLAATRLEAHGIWLFRLAETLAGRSPDDSSTPTALRRLVRVQHALRAQLLAEAAELSAAPATPQQRAVLGALAGQGALEPPVLQAADAVLGIGARRLREGRRQLLRRHLPAQHRAWLSAMDRHCAPVRTLAHRGGPDAAVYREAQESLIALRRTYTALVQAAARPTEAPLTRAA</sequence>